<keyword evidence="2 5" id="KW-0489">Methyltransferase</keyword>
<feature type="domain" description="RNA 2-O ribose methyltransferase substrate binding" evidence="4">
    <location>
        <begin position="31"/>
        <end position="100"/>
    </location>
</feature>
<dbReference type="SUPFAM" id="SSF75217">
    <property type="entry name" value="alpha/beta knot"/>
    <property type="match status" value="1"/>
</dbReference>
<comment type="similarity">
    <text evidence="1">Belongs to the class IV-like SAM-binding methyltransferase superfamily. RNA methyltransferase TrmH family.</text>
</comment>
<dbReference type="EMBL" id="SCWE01000001">
    <property type="protein sequence ID" value="TDM02735.1"/>
    <property type="molecule type" value="Genomic_DNA"/>
</dbReference>
<evidence type="ECO:0000256" key="2">
    <source>
        <dbReference type="ARBA" id="ARBA00022603"/>
    </source>
</evidence>
<reference evidence="5 6" key="1">
    <citation type="submission" date="2019-01" db="EMBL/GenBank/DDBJ databases">
        <title>Draft genome sequences of the type strains of six Macrococcus species.</title>
        <authorList>
            <person name="Mazhar S."/>
            <person name="Altermann E."/>
            <person name="Hill C."/>
            <person name="Mcauliffe O."/>
        </authorList>
    </citation>
    <scope>NUCLEOTIDE SEQUENCE [LARGE SCALE GENOMIC DNA]</scope>
    <source>
        <strain evidence="5 6">CCM4809</strain>
    </source>
</reference>
<evidence type="ECO:0000259" key="4">
    <source>
        <dbReference type="SMART" id="SM00967"/>
    </source>
</evidence>
<dbReference type="InterPro" id="IPR053888">
    <property type="entry name" value="MRM3-like_sub_bind"/>
</dbReference>
<dbReference type="GO" id="GO:0032259">
    <property type="term" value="P:methylation"/>
    <property type="evidence" value="ECO:0007669"/>
    <property type="project" value="UniProtKB-KW"/>
</dbReference>
<dbReference type="SUPFAM" id="SSF55315">
    <property type="entry name" value="L30e-like"/>
    <property type="match status" value="1"/>
</dbReference>
<keyword evidence="6" id="KW-1185">Reference proteome</keyword>
<dbReference type="AlphaFoldDB" id="A0A4V3BE56"/>
<dbReference type="PANTHER" id="PTHR43191:SF2">
    <property type="entry name" value="RRNA METHYLTRANSFERASE 3, MITOCHONDRIAL"/>
    <property type="match status" value="1"/>
</dbReference>
<dbReference type="GO" id="GO:0003723">
    <property type="term" value="F:RNA binding"/>
    <property type="evidence" value="ECO:0007669"/>
    <property type="project" value="InterPro"/>
</dbReference>
<gene>
    <name evidence="5" type="ORF">ERX37_01195</name>
</gene>
<organism evidence="5 6">
    <name type="scientific">Macrococcus hajekii</name>
    <dbReference type="NCBI Taxonomy" id="198482"/>
    <lineage>
        <taxon>Bacteria</taxon>
        <taxon>Bacillati</taxon>
        <taxon>Bacillota</taxon>
        <taxon>Bacilli</taxon>
        <taxon>Bacillales</taxon>
        <taxon>Staphylococcaceae</taxon>
        <taxon>Macrococcus</taxon>
    </lineage>
</organism>
<dbReference type="SMART" id="SM00967">
    <property type="entry name" value="SpoU_sub_bind"/>
    <property type="match status" value="1"/>
</dbReference>
<dbReference type="GO" id="GO:0008173">
    <property type="term" value="F:RNA methyltransferase activity"/>
    <property type="evidence" value="ECO:0007669"/>
    <property type="project" value="InterPro"/>
</dbReference>
<dbReference type="PANTHER" id="PTHR43191">
    <property type="entry name" value="RRNA METHYLTRANSFERASE 3"/>
    <property type="match status" value="1"/>
</dbReference>
<dbReference type="Gene3D" id="3.30.1330.30">
    <property type="match status" value="1"/>
</dbReference>
<dbReference type="Pfam" id="PF00588">
    <property type="entry name" value="SpoU_methylase"/>
    <property type="match status" value="1"/>
</dbReference>
<dbReference type="Pfam" id="PF22435">
    <property type="entry name" value="MRM3-like_sub_bind"/>
    <property type="match status" value="1"/>
</dbReference>
<dbReference type="RefSeq" id="WP_133428823.1">
    <property type="nucleotide sequence ID" value="NZ_BMCC01000002.1"/>
</dbReference>
<proteinExistence type="inferred from homology"/>
<dbReference type="InterPro" id="IPR029026">
    <property type="entry name" value="tRNA_m1G_MTases_N"/>
</dbReference>
<dbReference type="InterPro" id="IPR001537">
    <property type="entry name" value="SpoU_MeTrfase"/>
</dbReference>
<evidence type="ECO:0000313" key="5">
    <source>
        <dbReference type="EMBL" id="TDM02735.1"/>
    </source>
</evidence>
<evidence type="ECO:0000313" key="6">
    <source>
        <dbReference type="Proteomes" id="UP000295328"/>
    </source>
</evidence>
<sequence length="247" mass="27504">MELIESVQNTRIKNFAKLHARKDRKKAQQFLVEGYHLVEEAVKSGLEVETILSVNPHDISEEMVAGSKEQFQITFKIAEKLSQTESPQGIYAVCNTPEHELTAFKQLIYLDRIQDPGNVGTIIRTADAAGYDGVVISKGTVDIYNDKVLRSSQGSVFHIPVIEADFNDIRQSFTGKIYGTSLKNGKNYKEVELSDEFILVLGNEGQGVDELILNETDENLFVPIYGQAESLNVAVCAGILMYQLKQS</sequence>
<dbReference type="InterPro" id="IPR051259">
    <property type="entry name" value="rRNA_Methyltransferase"/>
</dbReference>
<dbReference type="GO" id="GO:0005737">
    <property type="term" value="C:cytoplasm"/>
    <property type="evidence" value="ECO:0007669"/>
    <property type="project" value="UniProtKB-ARBA"/>
</dbReference>
<dbReference type="GO" id="GO:0006396">
    <property type="term" value="P:RNA processing"/>
    <property type="evidence" value="ECO:0007669"/>
    <property type="project" value="InterPro"/>
</dbReference>
<name>A0A4V3BE56_9STAP</name>
<dbReference type="CDD" id="cd18095">
    <property type="entry name" value="SpoU-like_rRNA-MTase"/>
    <property type="match status" value="1"/>
</dbReference>
<keyword evidence="3 5" id="KW-0808">Transferase</keyword>
<accession>A0A4V3BE56</accession>
<dbReference type="Proteomes" id="UP000295328">
    <property type="component" value="Unassembled WGS sequence"/>
</dbReference>
<protein>
    <submittedName>
        <fullName evidence="5">RNA methyltransferase</fullName>
    </submittedName>
</protein>
<dbReference type="InterPro" id="IPR029028">
    <property type="entry name" value="Alpha/beta_knot_MTases"/>
</dbReference>
<dbReference type="InterPro" id="IPR013123">
    <property type="entry name" value="SpoU_subst-bd"/>
</dbReference>
<comment type="caution">
    <text evidence="5">The sequence shown here is derived from an EMBL/GenBank/DDBJ whole genome shotgun (WGS) entry which is preliminary data.</text>
</comment>
<evidence type="ECO:0000256" key="1">
    <source>
        <dbReference type="ARBA" id="ARBA00007228"/>
    </source>
</evidence>
<dbReference type="OrthoDB" id="9794400at2"/>
<dbReference type="InterPro" id="IPR029064">
    <property type="entry name" value="Ribosomal_eL30-like_sf"/>
</dbReference>
<evidence type="ECO:0000256" key="3">
    <source>
        <dbReference type="ARBA" id="ARBA00022679"/>
    </source>
</evidence>
<dbReference type="Gene3D" id="3.40.1280.10">
    <property type="match status" value="1"/>
</dbReference>